<dbReference type="EMBL" id="MU006563">
    <property type="protein sequence ID" value="KAF2750937.1"/>
    <property type="molecule type" value="Genomic_DNA"/>
</dbReference>
<gene>
    <name evidence="2" type="ORF">M011DRAFT_188327</name>
</gene>
<organism evidence="2 3">
    <name type="scientific">Sporormia fimetaria CBS 119925</name>
    <dbReference type="NCBI Taxonomy" id="1340428"/>
    <lineage>
        <taxon>Eukaryota</taxon>
        <taxon>Fungi</taxon>
        <taxon>Dikarya</taxon>
        <taxon>Ascomycota</taxon>
        <taxon>Pezizomycotina</taxon>
        <taxon>Dothideomycetes</taxon>
        <taxon>Pleosporomycetidae</taxon>
        <taxon>Pleosporales</taxon>
        <taxon>Sporormiaceae</taxon>
        <taxon>Sporormia</taxon>
    </lineage>
</organism>
<sequence length="65" mass="7554">MGSVMRGTCSCVLFWVHGFLLLYRRSIIGTDCDYGWKITHKGCVLMIMIMEFFFLENVTVHVCLM</sequence>
<keyword evidence="1" id="KW-0472">Membrane</keyword>
<evidence type="ECO:0000256" key="1">
    <source>
        <dbReference type="SAM" id="Phobius"/>
    </source>
</evidence>
<keyword evidence="1" id="KW-1133">Transmembrane helix</keyword>
<evidence type="ECO:0000313" key="3">
    <source>
        <dbReference type="Proteomes" id="UP000799440"/>
    </source>
</evidence>
<protein>
    <submittedName>
        <fullName evidence="2">Uncharacterized protein</fullName>
    </submittedName>
</protein>
<proteinExistence type="predicted"/>
<feature type="transmembrane region" description="Helical" evidence="1">
    <location>
        <begin position="45"/>
        <end position="64"/>
    </location>
</feature>
<accession>A0A6A6VP43</accession>
<reference evidence="2" key="1">
    <citation type="journal article" date="2020" name="Stud. Mycol.">
        <title>101 Dothideomycetes genomes: a test case for predicting lifestyles and emergence of pathogens.</title>
        <authorList>
            <person name="Haridas S."/>
            <person name="Albert R."/>
            <person name="Binder M."/>
            <person name="Bloem J."/>
            <person name="Labutti K."/>
            <person name="Salamov A."/>
            <person name="Andreopoulos B."/>
            <person name="Baker S."/>
            <person name="Barry K."/>
            <person name="Bills G."/>
            <person name="Bluhm B."/>
            <person name="Cannon C."/>
            <person name="Castanera R."/>
            <person name="Culley D."/>
            <person name="Daum C."/>
            <person name="Ezra D."/>
            <person name="Gonzalez J."/>
            <person name="Henrissat B."/>
            <person name="Kuo A."/>
            <person name="Liang C."/>
            <person name="Lipzen A."/>
            <person name="Lutzoni F."/>
            <person name="Magnuson J."/>
            <person name="Mondo S."/>
            <person name="Nolan M."/>
            <person name="Ohm R."/>
            <person name="Pangilinan J."/>
            <person name="Park H.-J."/>
            <person name="Ramirez L."/>
            <person name="Alfaro M."/>
            <person name="Sun H."/>
            <person name="Tritt A."/>
            <person name="Yoshinaga Y."/>
            <person name="Zwiers L.-H."/>
            <person name="Turgeon B."/>
            <person name="Goodwin S."/>
            <person name="Spatafora J."/>
            <person name="Crous P."/>
            <person name="Grigoriev I."/>
        </authorList>
    </citation>
    <scope>NUCLEOTIDE SEQUENCE</scope>
    <source>
        <strain evidence="2">CBS 119925</strain>
    </source>
</reference>
<keyword evidence="1" id="KW-0812">Transmembrane</keyword>
<keyword evidence="3" id="KW-1185">Reference proteome</keyword>
<name>A0A6A6VP43_9PLEO</name>
<dbReference type="AlphaFoldDB" id="A0A6A6VP43"/>
<dbReference type="Proteomes" id="UP000799440">
    <property type="component" value="Unassembled WGS sequence"/>
</dbReference>
<evidence type="ECO:0000313" key="2">
    <source>
        <dbReference type="EMBL" id="KAF2750937.1"/>
    </source>
</evidence>